<accession>A0A0S4J9I4</accession>
<name>A0A0S4J9I4_BODSA</name>
<gene>
    <name evidence="1" type="ORF">BSAL_91750</name>
</gene>
<reference evidence="2" key="1">
    <citation type="submission" date="2015-09" db="EMBL/GenBank/DDBJ databases">
        <authorList>
            <consortium name="Pathogen Informatics"/>
        </authorList>
    </citation>
    <scope>NUCLEOTIDE SEQUENCE [LARGE SCALE GENOMIC DNA]</scope>
    <source>
        <strain evidence="2">Lake Konstanz</strain>
    </source>
</reference>
<dbReference type="EMBL" id="CYKH01001247">
    <property type="protein sequence ID" value="CUG86142.1"/>
    <property type="molecule type" value="Genomic_DNA"/>
</dbReference>
<organism evidence="1 2">
    <name type="scientific">Bodo saltans</name>
    <name type="common">Flagellated protozoan</name>
    <dbReference type="NCBI Taxonomy" id="75058"/>
    <lineage>
        <taxon>Eukaryota</taxon>
        <taxon>Discoba</taxon>
        <taxon>Euglenozoa</taxon>
        <taxon>Kinetoplastea</taxon>
        <taxon>Metakinetoplastina</taxon>
        <taxon>Eubodonida</taxon>
        <taxon>Bodonidae</taxon>
        <taxon>Bodo</taxon>
    </lineage>
</organism>
<dbReference type="Proteomes" id="UP000051952">
    <property type="component" value="Unassembled WGS sequence"/>
</dbReference>
<dbReference type="AlphaFoldDB" id="A0A0S4J9I4"/>
<evidence type="ECO:0000313" key="2">
    <source>
        <dbReference type="Proteomes" id="UP000051952"/>
    </source>
</evidence>
<proteinExistence type="predicted"/>
<keyword evidence="2" id="KW-1185">Reference proteome</keyword>
<evidence type="ECO:0000313" key="1">
    <source>
        <dbReference type="EMBL" id="CUG86142.1"/>
    </source>
</evidence>
<sequence>MLLGCMLFYSSAQCKHALTFRVASDIAAGTMPLTTCVTPLFVGILNDISGLESLAASVAMHNSNTMMESSAHCAVQLHVLDNTGCGDTRTLHEQHFQQPRHHLYFDAHQHLDVPPQGVDALSRNNTSNQWCREWSSMVDRITRSTTLTTLGAGIRVRCMNSIFNNRGIICTLTLTNTLACHHKASMRCLVITLAISGAESGRRMVDRITRSTNIHSLRVSRGIAGTHTFGQSMNWFLLEARRTYRQDTFLWAHTDVVVADPTIFAELLHASSQLIRTNEPFSYLLTSYDALCVVHANAILSTVGMFDEFMWYYGEVDLMLRAELAGLPMFQWDFGDKVSHHAMSSMRRGGENSRFHRSVTSRVELWRLYYNRRWEQEFHIRIESFLVTFLHMKFWCDTRVELPLRRVVDAIGVYLKSPARLTIRGASFQRRDGCELLHPVNTAGGSVNQFESAPFNNNSSQLISSAVVYFLPVEAFDQWYDPLAATWEKHRGEYIAFLKRFGVESINFFQQQFDKK</sequence>
<protein>
    <submittedName>
        <fullName evidence="1">Uncharacterized protein</fullName>
    </submittedName>
</protein>